<dbReference type="EMBL" id="REFR01000010">
    <property type="protein sequence ID" value="RMB09021.1"/>
    <property type="molecule type" value="Genomic_DNA"/>
</dbReference>
<proteinExistence type="predicted"/>
<reference evidence="1 2" key="1">
    <citation type="submission" date="2018-10" db="EMBL/GenBank/DDBJ databases">
        <title>Genomic Encyclopedia of Archaeal and Bacterial Type Strains, Phase II (KMG-II): from individual species to whole genera.</title>
        <authorList>
            <person name="Goeker M."/>
        </authorList>
    </citation>
    <scope>NUCLEOTIDE SEQUENCE [LARGE SCALE GENOMIC DNA]</scope>
    <source>
        <strain evidence="1 2">DSM 25217</strain>
    </source>
</reference>
<dbReference type="RefSeq" id="WP_121938327.1">
    <property type="nucleotide sequence ID" value="NZ_REFR01000010.1"/>
</dbReference>
<dbReference type="Proteomes" id="UP000271227">
    <property type="component" value="Unassembled WGS sequence"/>
</dbReference>
<dbReference type="OrthoDB" id="8480386at2"/>
<comment type="caution">
    <text evidence="1">The sequence shown here is derived from an EMBL/GenBank/DDBJ whole genome shotgun (WGS) entry which is preliminary data.</text>
</comment>
<dbReference type="InParanoid" id="A0A3M0CHC5"/>
<keyword evidence="2" id="KW-1185">Reference proteome</keyword>
<gene>
    <name evidence="1" type="ORF">BXY39_1668</name>
</gene>
<protein>
    <submittedName>
        <fullName evidence="1">Uncharacterized protein</fullName>
    </submittedName>
</protein>
<accession>A0A3M0CHC5</accession>
<organism evidence="1 2">
    <name type="scientific">Eilatimonas milleporae</name>
    <dbReference type="NCBI Taxonomy" id="911205"/>
    <lineage>
        <taxon>Bacteria</taxon>
        <taxon>Pseudomonadati</taxon>
        <taxon>Pseudomonadota</taxon>
        <taxon>Alphaproteobacteria</taxon>
        <taxon>Kordiimonadales</taxon>
        <taxon>Kordiimonadaceae</taxon>
        <taxon>Eilatimonas</taxon>
    </lineage>
</organism>
<name>A0A3M0CHC5_9PROT</name>
<evidence type="ECO:0000313" key="1">
    <source>
        <dbReference type="EMBL" id="RMB09021.1"/>
    </source>
</evidence>
<dbReference type="AlphaFoldDB" id="A0A3M0CHC5"/>
<sequence>MLYTVQCSRAIYWHTTALVIAETHDKAFENALLAANASRDWKEGEVSGPVFIEAAYTGIIEDPWIGHPKSLHLPDAVTEEGEPPLVTIHLKNGVYQTAYVSSGKVNLAVIDDAKGLCNNIQSLSSNNNDLGREGGNEDRD</sequence>
<evidence type="ECO:0000313" key="2">
    <source>
        <dbReference type="Proteomes" id="UP000271227"/>
    </source>
</evidence>